<sequence length="716" mass="79748">MLCLLLLLIGLIGLQTDNNSERLRVQITIPEKIRSTLSGGIESHVSYNIVIEGKTYTVNLMQKAFLPHNFRVYGYNGTGSMKPLEQQFQNFCYYRGFIEGYPNSMVTISTCAGLRGLLQFENVSYGIEPLEPSIGFEHVIYEVKHKHKGVSLYAEKGIESREMPYKIQSIEYNHMGSDTIVVTQKIFQLIGLTNAIFTSFNITIILSSLELWIDENKIPVTGDANELLHRFLKWKRSYLVLRPHDVAFLLVYREKPNYVGATFQGKMCDNQYGGSVALHPRAISLESLAVIIAQLLSLSMGIAYDDINKCQCLGAVCIMNPEAIHSSGVKIFSNCSMEDFANFISKPKSQCLQNQPRLDPSYKSVVCGNGQVEQGEQCDCGSAEDCAANLNSCCDHTTCTLIVGSTCDMGECCKNCQYLAKGEICRPSSDECDLPEYCNGSSATCQDNFFIQNGHPCGENQWLCLNGSCISGIKQCVDLFGEGADFGPEECYAHLNSKTDQSGNCGSGPSGYIQCKTKDLQCGKLICEYKKEEIINIPNATAVYANINGHICVALDFPHDFIISKKMWVKEGTVCGNNKVCKNKECVDAGYLNYDCTPGKCNERGVCNNKKNCHCNPSYLPPNCETSDDAWTGGSVDSGNFPPQVAAGLDSSERRYIENAYHSKPTRWPFFLLIPFFIILCLLIAALVKVYFQRNKWRTEEYTSDEQLESESEPRE</sequence>
<dbReference type="Pfam" id="PF01562">
    <property type="entry name" value="Pep_M12B_propep"/>
    <property type="match status" value="1"/>
</dbReference>
<dbReference type="PANTHER" id="PTHR11905">
    <property type="entry name" value="ADAM A DISINTEGRIN AND METALLOPROTEASE DOMAIN"/>
    <property type="match status" value="1"/>
</dbReference>
<dbReference type="PROSITE" id="PS50215">
    <property type="entry name" value="ADAM_MEPRO"/>
    <property type="match status" value="1"/>
</dbReference>
<dbReference type="OMA" id="NHMGADT"/>
<dbReference type="SUPFAM" id="SSF55486">
    <property type="entry name" value="Metalloproteases ('zincins'), catalytic domain"/>
    <property type="match status" value="1"/>
</dbReference>
<protein>
    <recommendedName>
        <fullName evidence="3">Disintegrin and metalloproteinase domain-containing protein 2</fullName>
    </recommendedName>
    <alternativeName>
        <fullName evidence="14">Fertilin subunit beta</fullName>
    </alternativeName>
    <alternativeName>
        <fullName evidence="16">PH-30</fullName>
    </alternativeName>
    <alternativeName>
        <fullName evidence="15">PH30-beta</fullName>
    </alternativeName>
</protein>
<feature type="domain" description="Disintegrin" evidence="23">
    <location>
        <begin position="364"/>
        <end position="453"/>
    </location>
</feature>
<feature type="disulfide bond" evidence="18">
    <location>
        <begin position="615"/>
        <end position="624"/>
    </location>
</feature>
<proteinExistence type="predicted"/>
<evidence type="ECO:0000259" key="22">
    <source>
        <dbReference type="PROSITE" id="PS50026"/>
    </source>
</evidence>
<keyword evidence="8" id="KW-0130">Cell adhesion</keyword>
<evidence type="ECO:0000256" key="11">
    <source>
        <dbReference type="ARBA" id="ARBA00023157"/>
    </source>
</evidence>
<dbReference type="Gene3D" id="3.40.390.10">
    <property type="entry name" value="Collagenase (Catalytic Domain)"/>
    <property type="match status" value="1"/>
</dbReference>
<dbReference type="GO" id="GO:0007339">
    <property type="term" value="P:binding of sperm to zona pellucida"/>
    <property type="evidence" value="ECO:0007669"/>
    <property type="project" value="TreeGrafter"/>
</dbReference>
<dbReference type="PRINTS" id="PR00289">
    <property type="entry name" value="DISINTEGRIN"/>
</dbReference>
<evidence type="ECO:0000259" key="24">
    <source>
        <dbReference type="PROSITE" id="PS50215"/>
    </source>
</evidence>
<dbReference type="InterPro" id="IPR036436">
    <property type="entry name" value="Disintegrin_dom_sf"/>
</dbReference>
<dbReference type="Pfam" id="PF01421">
    <property type="entry name" value="Reprolysin"/>
    <property type="match status" value="1"/>
</dbReference>
<dbReference type="SUPFAM" id="SSF57552">
    <property type="entry name" value="Blood coagulation inhibitor (disintegrin)"/>
    <property type="match status" value="1"/>
</dbReference>
<keyword evidence="6 20" id="KW-0812">Transmembrane</keyword>
<evidence type="ECO:0000256" key="19">
    <source>
        <dbReference type="PROSITE-ProRule" id="PRU00276"/>
    </source>
</evidence>
<dbReference type="GeneID" id="122217598"/>
<keyword evidence="26" id="KW-1185">Reference proteome</keyword>
<dbReference type="Pfam" id="PF00200">
    <property type="entry name" value="Disintegrin"/>
    <property type="match status" value="1"/>
</dbReference>
<dbReference type="InterPro" id="IPR001762">
    <property type="entry name" value="Disintegrin_dom"/>
</dbReference>
<evidence type="ECO:0000256" key="6">
    <source>
        <dbReference type="ARBA" id="ARBA00022692"/>
    </source>
</evidence>
<dbReference type="GeneTree" id="ENSGT00940000161961"/>
<evidence type="ECO:0000256" key="16">
    <source>
        <dbReference type="ARBA" id="ARBA00032022"/>
    </source>
</evidence>
<evidence type="ECO:0000256" key="1">
    <source>
        <dbReference type="ARBA" id="ARBA00004479"/>
    </source>
</evidence>
<dbReference type="AlphaFoldDB" id="A0A8C8WIF2"/>
<evidence type="ECO:0000256" key="12">
    <source>
        <dbReference type="ARBA" id="ARBA00023180"/>
    </source>
</evidence>
<keyword evidence="11 18" id="KW-1015">Disulfide bond</keyword>
<dbReference type="Proteomes" id="UP000694399">
    <property type="component" value="Chromosome B2"/>
</dbReference>
<dbReference type="CTD" id="2515"/>
<reference evidence="25" key="2">
    <citation type="submission" date="2025-08" db="UniProtKB">
        <authorList>
            <consortium name="Ensembl"/>
        </authorList>
    </citation>
    <scope>IDENTIFICATION</scope>
</reference>
<dbReference type="PROSITE" id="PS50026">
    <property type="entry name" value="EGF_3"/>
    <property type="match status" value="1"/>
</dbReference>
<keyword evidence="5" id="KW-0597">Phosphoprotein</keyword>
<dbReference type="InterPro" id="IPR034027">
    <property type="entry name" value="Reprolysin_adamalysin"/>
</dbReference>
<dbReference type="InterPro" id="IPR018358">
    <property type="entry name" value="Disintegrin_CS"/>
</dbReference>
<keyword evidence="4 18" id="KW-0245">EGF-like domain</keyword>
<dbReference type="InterPro" id="IPR000742">
    <property type="entry name" value="EGF"/>
</dbReference>
<dbReference type="SMART" id="SM00050">
    <property type="entry name" value="DISIN"/>
    <property type="match status" value="1"/>
</dbReference>
<dbReference type="SMART" id="SM00608">
    <property type="entry name" value="ACR"/>
    <property type="match status" value="1"/>
</dbReference>
<comment type="subunit">
    <text evidence="2">Heterodimer with ADAM1/fertilin subunit alpha.</text>
</comment>
<evidence type="ECO:0000256" key="20">
    <source>
        <dbReference type="SAM" id="Phobius"/>
    </source>
</evidence>
<evidence type="ECO:0000256" key="9">
    <source>
        <dbReference type="ARBA" id="ARBA00022989"/>
    </source>
</evidence>
<evidence type="ECO:0000256" key="4">
    <source>
        <dbReference type="ARBA" id="ARBA00022536"/>
    </source>
</evidence>
<evidence type="ECO:0000313" key="25">
    <source>
        <dbReference type="Ensembl" id="ENSPLOP00000004317.1"/>
    </source>
</evidence>
<dbReference type="GO" id="GO:0007155">
    <property type="term" value="P:cell adhesion"/>
    <property type="evidence" value="ECO:0007669"/>
    <property type="project" value="UniProtKB-KW"/>
</dbReference>
<dbReference type="GO" id="GO:0006508">
    <property type="term" value="P:proteolysis"/>
    <property type="evidence" value="ECO:0007669"/>
    <property type="project" value="InterPro"/>
</dbReference>
<evidence type="ECO:0000256" key="18">
    <source>
        <dbReference type="PROSITE-ProRule" id="PRU00076"/>
    </source>
</evidence>
<dbReference type="InterPro" id="IPR001590">
    <property type="entry name" value="Peptidase_M12B"/>
</dbReference>
<gene>
    <name evidence="25" type="primary">ADAM2</name>
</gene>
<evidence type="ECO:0000313" key="26">
    <source>
        <dbReference type="Proteomes" id="UP000694399"/>
    </source>
</evidence>
<dbReference type="InterPro" id="IPR006586">
    <property type="entry name" value="ADAM_Cys-rich"/>
</dbReference>
<feature type="signal peptide" evidence="21">
    <location>
        <begin position="1"/>
        <end position="16"/>
    </location>
</feature>
<evidence type="ECO:0000256" key="17">
    <source>
        <dbReference type="PROSITE-ProRule" id="PRU00068"/>
    </source>
</evidence>
<dbReference type="PROSITE" id="PS50214">
    <property type="entry name" value="DISINTEGRIN_2"/>
    <property type="match status" value="1"/>
</dbReference>
<accession>A0A8C8WIF2</accession>
<feature type="domain" description="EGF-like" evidence="22">
    <location>
        <begin position="592"/>
        <end position="625"/>
    </location>
</feature>
<evidence type="ECO:0000256" key="13">
    <source>
        <dbReference type="ARBA" id="ARBA00025231"/>
    </source>
</evidence>
<feature type="chain" id="PRO_5034926473" description="Disintegrin and metalloproteinase domain-containing protein 2" evidence="21">
    <location>
        <begin position="17"/>
        <end position="716"/>
    </location>
</feature>
<reference evidence="25" key="3">
    <citation type="submission" date="2025-09" db="UniProtKB">
        <authorList>
            <consortium name="Ensembl"/>
        </authorList>
    </citation>
    <scope>IDENTIFICATION</scope>
</reference>
<dbReference type="InterPro" id="IPR024079">
    <property type="entry name" value="MetalloPept_cat_dom_sf"/>
</dbReference>
<organism evidence="25 26">
    <name type="scientific">Panthera leo</name>
    <name type="common">Lion</name>
    <dbReference type="NCBI Taxonomy" id="9689"/>
    <lineage>
        <taxon>Eukaryota</taxon>
        <taxon>Metazoa</taxon>
        <taxon>Chordata</taxon>
        <taxon>Craniata</taxon>
        <taxon>Vertebrata</taxon>
        <taxon>Euteleostomi</taxon>
        <taxon>Mammalia</taxon>
        <taxon>Eutheria</taxon>
        <taxon>Laurasiatheria</taxon>
        <taxon>Carnivora</taxon>
        <taxon>Feliformia</taxon>
        <taxon>Felidae</taxon>
        <taxon>Pantherinae</taxon>
        <taxon>Panthera</taxon>
    </lineage>
</organism>
<dbReference type="PROSITE" id="PS00427">
    <property type="entry name" value="DISINTEGRIN_1"/>
    <property type="match status" value="1"/>
</dbReference>
<evidence type="ECO:0000256" key="10">
    <source>
        <dbReference type="ARBA" id="ARBA00023136"/>
    </source>
</evidence>
<evidence type="ECO:0000256" key="2">
    <source>
        <dbReference type="ARBA" id="ARBA00011609"/>
    </source>
</evidence>
<comment type="subcellular location">
    <subcellularLocation>
        <location evidence="1">Membrane</location>
        <topology evidence="1">Single-pass type I membrane protein</topology>
    </subcellularLocation>
</comment>
<feature type="disulfide bond" evidence="17">
    <location>
        <begin position="425"/>
        <end position="445"/>
    </location>
</feature>
<dbReference type="GO" id="GO:0004222">
    <property type="term" value="F:metalloendopeptidase activity"/>
    <property type="evidence" value="ECO:0007669"/>
    <property type="project" value="InterPro"/>
</dbReference>
<dbReference type="Ensembl" id="ENSPLOT00000004748.1">
    <property type="protein sequence ID" value="ENSPLOP00000004317.1"/>
    <property type="gene ID" value="ENSPLOG00000003080.1"/>
</dbReference>
<feature type="domain" description="Peptidase M12B" evidence="24">
    <location>
        <begin position="159"/>
        <end position="356"/>
    </location>
</feature>
<evidence type="ECO:0000256" key="5">
    <source>
        <dbReference type="ARBA" id="ARBA00022553"/>
    </source>
</evidence>
<comment type="caution">
    <text evidence="18">Lacks conserved residue(s) required for the propagation of feature annotation.</text>
</comment>
<comment type="function">
    <text evidence="13">Sperm surface membrane protein that may be involved in sperm-egg plasma membrane adhesion and fusion during fertilization. Could have a direct role in sperm-zona binding or migration of sperm from the uterus into the oviduct. Interactions with egg membrane could be mediated via binding between its disintegrin-like domain to one or more integrins receptors on the egg. This is a non catalytic metalloprotease-like protein.</text>
</comment>
<evidence type="ECO:0000256" key="21">
    <source>
        <dbReference type="SAM" id="SignalP"/>
    </source>
</evidence>
<evidence type="ECO:0000256" key="3">
    <source>
        <dbReference type="ARBA" id="ARBA00020159"/>
    </source>
</evidence>
<dbReference type="RefSeq" id="XP_042790708.1">
    <property type="nucleotide sequence ID" value="XM_042934774.1"/>
</dbReference>
<keyword evidence="9 20" id="KW-1133">Transmembrane helix</keyword>
<reference evidence="25" key="1">
    <citation type="journal article" date="2019" name="bioRxiv">
        <title>Long live the king: chromosome-level assembly of the lion (Panthera leo) using linked-read, Hi-C, and long read data.</title>
        <authorList>
            <person name="Armstrong E.E."/>
            <person name="Taylor R.W."/>
            <person name="Miller D.E."/>
            <person name="Kaelin C."/>
            <person name="Barsh G."/>
            <person name="Hadly E.A."/>
            <person name="Petrov D."/>
        </authorList>
    </citation>
    <scope>NUCLEOTIDE SEQUENCE [LARGE SCALE GENOMIC DNA]</scope>
</reference>
<feature type="transmembrane region" description="Helical" evidence="20">
    <location>
        <begin position="668"/>
        <end position="692"/>
    </location>
</feature>
<name>A0A8C8WIF2_PANLE</name>
<evidence type="ECO:0000256" key="7">
    <source>
        <dbReference type="ARBA" id="ARBA00022729"/>
    </source>
</evidence>
<feature type="disulfide bond" evidence="19">
    <location>
        <begin position="312"/>
        <end position="317"/>
    </location>
</feature>
<evidence type="ECO:0000256" key="14">
    <source>
        <dbReference type="ARBA" id="ARBA00030994"/>
    </source>
</evidence>
<evidence type="ECO:0000256" key="15">
    <source>
        <dbReference type="ARBA" id="ARBA00031933"/>
    </source>
</evidence>
<dbReference type="Pfam" id="PF08516">
    <property type="entry name" value="ADAM_CR"/>
    <property type="match status" value="1"/>
</dbReference>
<keyword evidence="12" id="KW-0325">Glycoprotein</keyword>
<evidence type="ECO:0000256" key="8">
    <source>
        <dbReference type="ARBA" id="ARBA00022889"/>
    </source>
</evidence>
<keyword evidence="10 20" id="KW-0472">Membrane</keyword>
<dbReference type="CDD" id="cd04269">
    <property type="entry name" value="ZnMc_adamalysin_II_like"/>
    <property type="match status" value="1"/>
</dbReference>
<dbReference type="PANTHER" id="PTHR11905:SF108">
    <property type="entry name" value="DISINTEGRIN AND METALLOPROTEINASE DOMAIN-CONTAINING PROTEIN 2"/>
    <property type="match status" value="1"/>
</dbReference>
<dbReference type="GO" id="GO:0005886">
    <property type="term" value="C:plasma membrane"/>
    <property type="evidence" value="ECO:0007669"/>
    <property type="project" value="TreeGrafter"/>
</dbReference>
<dbReference type="FunFam" id="3.40.390.10:FF:000033">
    <property type="entry name" value="A disintegrin and metallopeptidase domain 18"/>
    <property type="match status" value="1"/>
</dbReference>
<dbReference type="Gene3D" id="4.10.70.10">
    <property type="entry name" value="Disintegrin domain"/>
    <property type="match status" value="1"/>
</dbReference>
<dbReference type="GO" id="GO:0008584">
    <property type="term" value="P:male gonad development"/>
    <property type="evidence" value="ECO:0007669"/>
    <property type="project" value="TreeGrafter"/>
</dbReference>
<dbReference type="FunFam" id="4.10.70.10:FF:000001">
    <property type="entry name" value="Disintegrin and metalloproteinase domain-containing protein 22"/>
    <property type="match status" value="1"/>
</dbReference>
<evidence type="ECO:0000259" key="23">
    <source>
        <dbReference type="PROSITE" id="PS50214"/>
    </source>
</evidence>
<keyword evidence="7 21" id="KW-0732">Signal</keyword>
<dbReference type="InterPro" id="IPR002870">
    <property type="entry name" value="Peptidase_M12B_N"/>
</dbReference>